<evidence type="ECO:0000313" key="2">
    <source>
        <dbReference type="Proteomes" id="UP000504634"/>
    </source>
</evidence>
<sequence>MIDGSRNPTLNIPSAGYKADDIVSCILDNYNRSTLTVGSVLNNTNAMRDDSSCSEDGTDNQSVQFYLGSIAPSPAIITSEKTRPLYPLPAQDGVSVINDISQAHSALSTTSAVSVAPMFNALPASPTPSNTHATSICDSTVFCVDNGDCGSCHSPSVSSERSVTAPPRAKKQMLGMTSGTMPAAAVISNTTCPSSTGRAPLPPPRKATQRTQKQKPT</sequence>
<keyword evidence="2" id="KW-1185">Reference proteome</keyword>
<accession>A0A6J2U1W2</accession>
<dbReference type="RefSeq" id="XP_030381468.1">
    <property type="nucleotide sequence ID" value="XM_030525608.1"/>
</dbReference>
<organism evidence="2 3">
    <name type="scientific">Drosophila lebanonensis</name>
    <name type="common">Fruit fly</name>
    <name type="synonym">Scaptodrosophila lebanonensis</name>
    <dbReference type="NCBI Taxonomy" id="7225"/>
    <lineage>
        <taxon>Eukaryota</taxon>
        <taxon>Metazoa</taxon>
        <taxon>Ecdysozoa</taxon>
        <taxon>Arthropoda</taxon>
        <taxon>Hexapoda</taxon>
        <taxon>Insecta</taxon>
        <taxon>Pterygota</taxon>
        <taxon>Neoptera</taxon>
        <taxon>Endopterygota</taxon>
        <taxon>Diptera</taxon>
        <taxon>Brachycera</taxon>
        <taxon>Muscomorpha</taxon>
        <taxon>Ephydroidea</taxon>
        <taxon>Drosophilidae</taxon>
        <taxon>Scaptodrosophila</taxon>
    </lineage>
</organism>
<evidence type="ECO:0000313" key="3">
    <source>
        <dbReference type="RefSeq" id="XP_030381468.1"/>
    </source>
</evidence>
<name>A0A6J2U1W2_DROLE</name>
<evidence type="ECO:0000256" key="1">
    <source>
        <dbReference type="SAM" id="MobiDB-lite"/>
    </source>
</evidence>
<protein>
    <submittedName>
        <fullName evidence="3">Uncharacterized protein LOC115629208</fullName>
    </submittedName>
</protein>
<dbReference type="AlphaFoldDB" id="A0A6J2U1W2"/>
<feature type="compositionally biased region" description="Polar residues" evidence="1">
    <location>
        <begin position="188"/>
        <end position="197"/>
    </location>
</feature>
<dbReference type="GeneID" id="115629208"/>
<dbReference type="Proteomes" id="UP000504634">
    <property type="component" value="Unplaced"/>
</dbReference>
<proteinExistence type="predicted"/>
<reference evidence="3" key="1">
    <citation type="submission" date="2025-08" db="UniProtKB">
        <authorList>
            <consortium name="RefSeq"/>
        </authorList>
    </citation>
    <scope>IDENTIFICATION</scope>
    <source>
        <strain evidence="3">11010-0011.00</strain>
        <tissue evidence="3">Whole body</tissue>
    </source>
</reference>
<gene>
    <name evidence="3" type="primary">LOC115629208</name>
</gene>
<dbReference type="OrthoDB" id="8065781at2759"/>
<feature type="region of interest" description="Disordered" evidence="1">
    <location>
        <begin position="188"/>
        <end position="217"/>
    </location>
</feature>